<accession>A0ABQ6GME7</accession>
<dbReference type="EMBL" id="BSSQ01000020">
    <property type="protein sequence ID" value="GLX70806.1"/>
    <property type="molecule type" value="Genomic_DNA"/>
</dbReference>
<dbReference type="SMART" id="SM00342">
    <property type="entry name" value="HTH_ARAC"/>
    <property type="match status" value="1"/>
</dbReference>
<evidence type="ECO:0000313" key="5">
    <source>
        <dbReference type="EMBL" id="GLX70806.1"/>
    </source>
</evidence>
<dbReference type="SUPFAM" id="SSF51182">
    <property type="entry name" value="RmlC-like cupins"/>
    <property type="match status" value="1"/>
</dbReference>
<keyword evidence="2" id="KW-0238">DNA-binding</keyword>
<dbReference type="InterPro" id="IPR020449">
    <property type="entry name" value="Tscrpt_reg_AraC-type_HTH"/>
</dbReference>
<dbReference type="PROSITE" id="PS01124">
    <property type="entry name" value="HTH_ARAC_FAMILY_2"/>
    <property type="match status" value="1"/>
</dbReference>
<sequence length="299" mass="35077">MKNRIVPVDKDLNSTFKLNPIFPFVLSRDDLSDYVGGFVNWHKQTAIEIAIVVEGRINVTVLEREETMEVGDGFLILPERLHTLKPSKGSKVARYFTFIFEPVLLTGFKGSFFEHAFYFPALSKKEAFYKFNIQDNWTHPIFEQMKWVYEQEATDRPSFQLNVQRIVQDVWIILWNNLLSKEEEGDRKQHNTRILIMIEYLHNHYSSKFSLSDMAAQSNVSRGECCRYFKKMMHMTISDYLMEYRVSKAIELLESADRSISEISETVGFSSQSYFIESFKKKTRLTPLAYRKLLKGIPK</sequence>
<name>A0ABQ6GME7_9BACL</name>
<dbReference type="InterPro" id="IPR011051">
    <property type="entry name" value="RmlC_Cupin_sf"/>
</dbReference>
<dbReference type="Pfam" id="PF12833">
    <property type="entry name" value="HTH_18"/>
    <property type="match status" value="1"/>
</dbReference>
<keyword evidence="6" id="KW-1185">Reference proteome</keyword>
<dbReference type="SUPFAM" id="SSF46689">
    <property type="entry name" value="Homeodomain-like"/>
    <property type="match status" value="2"/>
</dbReference>
<evidence type="ECO:0000256" key="1">
    <source>
        <dbReference type="ARBA" id="ARBA00023015"/>
    </source>
</evidence>
<keyword evidence="1" id="KW-0805">Transcription regulation</keyword>
<dbReference type="Gene3D" id="1.10.10.60">
    <property type="entry name" value="Homeodomain-like"/>
    <property type="match status" value="2"/>
</dbReference>
<organism evidence="5 6">
    <name type="scientific">Paenibacillus glycanilyticus</name>
    <dbReference type="NCBI Taxonomy" id="126569"/>
    <lineage>
        <taxon>Bacteria</taxon>
        <taxon>Bacillati</taxon>
        <taxon>Bacillota</taxon>
        <taxon>Bacilli</taxon>
        <taxon>Bacillales</taxon>
        <taxon>Paenibacillaceae</taxon>
        <taxon>Paenibacillus</taxon>
    </lineage>
</organism>
<dbReference type="InterPro" id="IPR009057">
    <property type="entry name" value="Homeodomain-like_sf"/>
</dbReference>
<dbReference type="InterPro" id="IPR018062">
    <property type="entry name" value="HTH_AraC-typ_CS"/>
</dbReference>
<protein>
    <submittedName>
        <fullName evidence="5">HTH-type transcriptional regulator YdeC</fullName>
    </submittedName>
</protein>
<comment type="caution">
    <text evidence="5">The sequence shown here is derived from an EMBL/GenBank/DDBJ whole genome shotgun (WGS) entry which is preliminary data.</text>
</comment>
<dbReference type="PRINTS" id="PR00032">
    <property type="entry name" value="HTHARAC"/>
</dbReference>
<evidence type="ECO:0000256" key="2">
    <source>
        <dbReference type="ARBA" id="ARBA00023125"/>
    </source>
</evidence>
<dbReference type="InterPro" id="IPR003313">
    <property type="entry name" value="AraC-bd"/>
</dbReference>
<dbReference type="Pfam" id="PF02311">
    <property type="entry name" value="AraC_binding"/>
    <property type="match status" value="1"/>
</dbReference>
<dbReference type="InterPro" id="IPR018060">
    <property type="entry name" value="HTH_AraC"/>
</dbReference>
<feature type="domain" description="HTH araC/xylS-type" evidence="4">
    <location>
        <begin position="195"/>
        <end position="293"/>
    </location>
</feature>
<evidence type="ECO:0000313" key="6">
    <source>
        <dbReference type="Proteomes" id="UP001157114"/>
    </source>
</evidence>
<evidence type="ECO:0000259" key="4">
    <source>
        <dbReference type="PROSITE" id="PS01124"/>
    </source>
</evidence>
<gene>
    <name evidence="5" type="primary">ydeC_2</name>
    <name evidence="5" type="ORF">MU1_51530</name>
</gene>
<dbReference type="Gene3D" id="2.60.120.10">
    <property type="entry name" value="Jelly Rolls"/>
    <property type="match status" value="1"/>
</dbReference>
<dbReference type="PROSITE" id="PS00041">
    <property type="entry name" value="HTH_ARAC_FAMILY_1"/>
    <property type="match status" value="1"/>
</dbReference>
<dbReference type="PANTHER" id="PTHR43280">
    <property type="entry name" value="ARAC-FAMILY TRANSCRIPTIONAL REGULATOR"/>
    <property type="match status" value="1"/>
</dbReference>
<evidence type="ECO:0000256" key="3">
    <source>
        <dbReference type="ARBA" id="ARBA00023163"/>
    </source>
</evidence>
<proteinExistence type="predicted"/>
<dbReference type="PANTHER" id="PTHR43280:SF28">
    <property type="entry name" value="HTH-TYPE TRANSCRIPTIONAL ACTIVATOR RHAS"/>
    <property type="match status" value="1"/>
</dbReference>
<dbReference type="InterPro" id="IPR014710">
    <property type="entry name" value="RmlC-like_jellyroll"/>
</dbReference>
<reference evidence="5 6" key="1">
    <citation type="submission" date="2023-03" db="EMBL/GenBank/DDBJ databases">
        <title>Draft genome sequence of the bacteria which degrade cell wall of Tricholomamatutake.</title>
        <authorList>
            <person name="Konishi Y."/>
            <person name="Fukuta Y."/>
            <person name="Shirasaka N."/>
        </authorList>
    </citation>
    <scope>NUCLEOTIDE SEQUENCE [LARGE SCALE GENOMIC DNA]</scope>
    <source>
        <strain evidence="6">mu1</strain>
    </source>
</reference>
<dbReference type="RefSeq" id="WP_284241592.1">
    <property type="nucleotide sequence ID" value="NZ_BSSQ01000020.1"/>
</dbReference>
<dbReference type="Proteomes" id="UP001157114">
    <property type="component" value="Unassembled WGS sequence"/>
</dbReference>
<keyword evidence="3" id="KW-0804">Transcription</keyword>